<sequence length="55" mass="6488">MKWRQLLDKQRKEKVSLVQKTIKKTKNKADAARLLGVTRQQMTILNKSYGITDER</sequence>
<gene>
    <name evidence="2" type="ORF">DHV22_12190</name>
</gene>
<dbReference type="Proteomes" id="UP000263268">
    <property type="component" value="Unassembled WGS sequence"/>
</dbReference>
<name>A0A3D6BSV6_9FLAO</name>
<feature type="domain" description="DNA binding HTH" evidence="1">
    <location>
        <begin position="17"/>
        <end position="42"/>
    </location>
</feature>
<evidence type="ECO:0000313" key="2">
    <source>
        <dbReference type="EMBL" id="HCY82293.1"/>
    </source>
</evidence>
<proteinExistence type="predicted"/>
<protein>
    <recommendedName>
        <fullName evidence="1">DNA binding HTH domain-containing protein</fullName>
    </recommendedName>
</protein>
<comment type="caution">
    <text evidence="2">The sequence shown here is derived from an EMBL/GenBank/DDBJ whole genome shotgun (WGS) entry which is preliminary data.</text>
</comment>
<organism evidence="2 3">
    <name type="scientific">Xanthomarina gelatinilytica</name>
    <dbReference type="NCBI Taxonomy" id="1137281"/>
    <lineage>
        <taxon>Bacteria</taxon>
        <taxon>Pseudomonadati</taxon>
        <taxon>Bacteroidota</taxon>
        <taxon>Flavobacteriia</taxon>
        <taxon>Flavobacteriales</taxon>
        <taxon>Flavobacteriaceae</taxon>
        <taxon>Xanthomarina</taxon>
    </lineage>
</organism>
<dbReference type="InterPro" id="IPR002197">
    <property type="entry name" value="HTH_Fis"/>
</dbReference>
<accession>A0A3D6BSV6</accession>
<reference evidence="2 3" key="1">
    <citation type="journal article" date="2018" name="Nat. Biotechnol.">
        <title>A standardized bacterial taxonomy based on genome phylogeny substantially revises the tree of life.</title>
        <authorList>
            <person name="Parks D.H."/>
            <person name="Chuvochina M."/>
            <person name="Waite D.W."/>
            <person name="Rinke C."/>
            <person name="Skarshewski A."/>
            <person name="Chaumeil P.A."/>
            <person name="Hugenholtz P."/>
        </authorList>
    </citation>
    <scope>NUCLEOTIDE SEQUENCE [LARGE SCALE GENOMIC DNA]</scope>
    <source>
        <strain evidence="2">UBA10227</strain>
    </source>
</reference>
<dbReference type="EMBL" id="DPRK01000195">
    <property type="protein sequence ID" value="HCY82293.1"/>
    <property type="molecule type" value="Genomic_DNA"/>
</dbReference>
<dbReference type="AlphaFoldDB" id="A0A3D6BSV6"/>
<evidence type="ECO:0000313" key="3">
    <source>
        <dbReference type="Proteomes" id="UP000263268"/>
    </source>
</evidence>
<dbReference type="Pfam" id="PF02954">
    <property type="entry name" value="HTH_8"/>
    <property type="match status" value="1"/>
</dbReference>
<evidence type="ECO:0000259" key="1">
    <source>
        <dbReference type="Pfam" id="PF02954"/>
    </source>
</evidence>
<dbReference type="GO" id="GO:0043565">
    <property type="term" value="F:sequence-specific DNA binding"/>
    <property type="evidence" value="ECO:0007669"/>
    <property type="project" value="InterPro"/>
</dbReference>